<dbReference type="Gene3D" id="4.10.830.40">
    <property type="match status" value="1"/>
</dbReference>
<feature type="domain" description="B box-type" evidence="6">
    <location>
        <begin position="93"/>
        <end position="133"/>
    </location>
</feature>
<dbReference type="InterPro" id="IPR058030">
    <property type="entry name" value="TRIM8/14/16/25/29/45/65_CC"/>
</dbReference>
<keyword evidence="1" id="KW-0479">Metal-binding</keyword>
<gene>
    <name evidence="7" type="primary">Trim16L</name>
    <name evidence="7" type="ORF">DAT39_017961</name>
</gene>
<evidence type="ECO:0000313" key="7">
    <source>
        <dbReference type="EMBL" id="KAF5892333.1"/>
    </source>
</evidence>
<dbReference type="InterPro" id="IPR000315">
    <property type="entry name" value="Znf_B-box"/>
</dbReference>
<feature type="non-terminal residue" evidence="7">
    <location>
        <position position="319"/>
    </location>
</feature>
<dbReference type="PANTHER" id="PTHR25465:SF5">
    <property type="entry name" value="E3 UBIQUITIN_ISG15 LIGASE TRIM25-RELATED"/>
    <property type="match status" value="1"/>
</dbReference>
<dbReference type="SMART" id="SM00336">
    <property type="entry name" value="BBOX"/>
    <property type="match status" value="1"/>
</dbReference>
<dbReference type="Gene3D" id="3.30.160.60">
    <property type="entry name" value="Classic Zinc Finger"/>
    <property type="match status" value="1"/>
</dbReference>
<organism evidence="7 8">
    <name type="scientific">Clarias magur</name>
    <name type="common">Asian catfish</name>
    <name type="synonym">Macropteronotus magur</name>
    <dbReference type="NCBI Taxonomy" id="1594786"/>
    <lineage>
        <taxon>Eukaryota</taxon>
        <taxon>Metazoa</taxon>
        <taxon>Chordata</taxon>
        <taxon>Craniata</taxon>
        <taxon>Vertebrata</taxon>
        <taxon>Euteleostomi</taxon>
        <taxon>Actinopterygii</taxon>
        <taxon>Neopterygii</taxon>
        <taxon>Teleostei</taxon>
        <taxon>Ostariophysi</taxon>
        <taxon>Siluriformes</taxon>
        <taxon>Clariidae</taxon>
        <taxon>Clarias</taxon>
    </lineage>
</organism>
<proteinExistence type="predicted"/>
<feature type="coiled-coil region" evidence="5">
    <location>
        <begin position="148"/>
        <end position="243"/>
    </location>
</feature>
<evidence type="ECO:0000256" key="2">
    <source>
        <dbReference type="ARBA" id="ARBA00022771"/>
    </source>
</evidence>
<dbReference type="AlphaFoldDB" id="A0A8J4TKJ9"/>
<dbReference type="EMBL" id="QNUK01000510">
    <property type="protein sequence ID" value="KAF5892333.1"/>
    <property type="molecule type" value="Genomic_DNA"/>
</dbReference>
<evidence type="ECO:0000313" key="8">
    <source>
        <dbReference type="Proteomes" id="UP000727407"/>
    </source>
</evidence>
<protein>
    <submittedName>
        <fullName evidence="7">Tripartite motif-containing protein 16-like isoform X2</fullName>
    </submittedName>
</protein>
<name>A0A8J4TKJ9_CLAMG</name>
<feature type="non-terminal residue" evidence="7">
    <location>
        <position position="1"/>
    </location>
</feature>
<dbReference type="Pfam" id="PF00643">
    <property type="entry name" value="zf-B_box"/>
    <property type="match status" value="1"/>
</dbReference>
<keyword evidence="2 4" id="KW-0863">Zinc-finger</keyword>
<dbReference type="PROSITE" id="PS50119">
    <property type="entry name" value="ZF_BBOX"/>
    <property type="match status" value="1"/>
</dbReference>
<keyword evidence="8" id="KW-1185">Reference proteome</keyword>
<sequence length="319" mass="36898">CREKFTLRPVLRKNTMLAKLVETLRDTRLQSSRVGASHTPSGDVDCDVCPEERRKAVKSCMVCLASYCQAHIQTHYHSPALKKHLLVEASVDLQQRVCSQHGKLLEIFCRTDQRFICCLCVMDEHGGHETVLPQAERAEKQKQFVETQREYMQRIQQREKKVQELKQDMESLRISAQRAVKESEMLFTDLIQSIEKRRVEVKELIQAQEKAGLTVVEELIENLEQELADLRKRNAELEKLSHTDDHIHFLQSFQSLCVPCGSGDSPRFMVSSQFSIEELRQAVSGMTEQVEKLYKRQLVKFGDHSGLLPEPKTREEFMK</sequence>
<evidence type="ECO:0000256" key="1">
    <source>
        <dbReference type="ARBA" id="ARBA00022723"/>
    </source>
</evidence>
<dbReference type="SUPFAM" id="SSF57845">
    <property type="entry name" value="B-box zinc-binding domain"/>
    <property type="match status" value="1"/>
</dbReference>
<dbReference type="CDD" id="cd19769">
    <property type="entry name" value="Bbox2_TRIM16-like"/>
    <property type="match status" value="1"/>
</dbReference>
<keyword evidence="3" id="KW-0862">Zinc</keyword>
<dbReference type="OrthoDB" id="6270329at2759"/>
<evidence type="ECO:0000256" key="4">
    <source>
        <dbReference type="PROSITE-ProRule" id="PRU00024"/>
    </source>
</evidence>
<accession>A0A8J4TKJ9</accession>
<reference evidence="7" key="1">
    <citation type="submission" date="2020-07" db="EMBL/GenBank/DDBJ databases">
        <title>Clarias magur genome sequencing, assembly and annotation.</title>
        <authorList>
            <person name="Kushwaha B."/>
            <person name="Kumar R."/>
            <person name="Das P."/>
            <person name="Joshi C.G."/>
            <person name="Kumar D."/>
            <person name="Nagpure N.S."/>
            <person name="Pandey M."/>
            <person name="Agarwal S."/>
            <person name="Srivastava S."/>
            <person name="Singh M."/>
            <person name="Sahoo L."/>
            <person name="Jayasankar P."/>
            <person name="Meher P.K."/>
            <person name="Koringa P.G."/>
            <person name="Iquebal M.A."/>
            <person name="Das S.P."/>
            <person name="Bit A."/>
            <person name="Patnaik S."/>
            <person name="Patel N."/>
            <person name="Shah T.M."/>
            <person name="Hinsu A."/>
            <person name="Jena J.K."/>
        </authorList>
    </citation>
    <scope>NUCLEOTIDE SEQUENCE</scope>
    <source>
        <strain evidence="7">CIFAMagur01</strain>
        <tissue evidence="7">Testis</tissue>
    </source>
</reference>
<comment type="caution">
    <text evidence="7">The sequence shown here is derived from an EMBL/GenBank/DDBJ whole genome shotgun (WGS) entry which is preliminary data.</text>
</comment>
<dbReference type="InterPro" id="IPR051051">
    <property type="entry name" value="E3_ubiq-ligase_TRIM/RNF"/>
</dbReference>
<evidence type="ECO:0000259" key="6">
    <source>
        <dbReference type="PROSITE" id="PS50119"/>
    </source>
</evidence>
<dbReference type="GO" id="GO:0008270">
    <property type="term" value="F:zinc ion binding"/>
    <property type="evidence" value="ECO:0007669"/>
    <property type="project" value="UniProtKB-KW"/>
</dbReference>
<evidence type="ECO:0000256" key="5">
    <source>
        <dbReference type="SAM" id="Coils"/>
    </source>
</evidence>
<evidence type="ECO:0000256" key="3">
    <source>
        <dbReference type="ARBA" id="ARBA00022833"/>
    </source>
</evidence>
<dbReference type="Pfam" id="PF25600">
    <property type="entry name" value="TRIM_CC"/>
    <property type="match status" value="1"/>
</dbReference>
<dbReference type="Proteomes" id="UP000727407">
    <property type="component" value="Unassembled WGS sequence"/>
</dbReference>
<keyword evidence="5" id="KW-0175">Coiled coil</keyword>
<dbReference type="PANTHER" id="PTHR25465">
    <property type="entry name" value="B-BOX DOMAIN CONTAINING"/>
    <property type="match status" value="1"/>
</dbReference>